<dbReference type="OMA" id="DIFPFPQ"/>
<evidence type="ECO:0000256" key="1">
    <source>
        <dbReference type="SAM" id="MobiDB-lite"/>
    </source>
</evidence>
<dbReference type="OrthoDB" id="2245989at2759"/>
<protein>
    <recommendedName>
        <fullName evidence="4">BZIP domain-containing protein</fullName>
    </recommendedName>
</protein>
<evidence type="ECO:0008006" key="4">
    <source>
        <dbReference type="Google" id="ProtNLM"/>
    </source>
</evidence>
<dbReference type="Proteomes" id="UP000188318">
    <property type="component" value="Unassembled WGS sequence"/>
</dbReference>
<sequence>MADDTMTSMSSWPTSLRPMRSIDDWTGITDPRLRRRLQNRLNQRAYRSRLQAQEYRPQQENGTLVPHDRPYANQTDSPLKALGSAPPNSLAGTTPPDHLMAFTCRFSVNHHLVCTYVPSNVHECMNEFERNALVNYRSHSPRTDHLLSLSRINVLRAAYENARAVGMDVDWLCADEAVSVFSMSSPVSSQHTTVPLSLKPTTLQRAIPHHPWLDIFPFPQIRDNLILAGEALDDHEFCHDLIGFWDTRRSDATLLVWGLPSNPRNWEVTENFARKWSWLLRGCTEILISTDSWRVQRGEKPLNWQSIFAC</sequence>
<name>A0A1R3RS95_ASPC5</name>
<dbReference type="VEuPathDB" id="FungiDB:ASPCADRAFT_143779"/>
<feature type="region of interest" description="Disordered" evidence="1">
    <location>
        <begin position="47"/>
        <end position="92"/>
    </location>
</feature>
<accession>A0A1R3RS95</accession>
<reference evidence="3" key="1">
    <citation type="journal article" date="2017" name="Genome Biol.">
        <title>Comparative genomics reveals high biological diversity and specific adaptations in the industrially and medically important fungal genus Aspergillus.</title>
        <authorList>
            <person name="de Vries R.P."/>
            <person name="Riley R."/>
            <person name="Wiebenga A."/>
            <person name="Aguilar-Osorio G."/>
            <person name="Amillis S."/>
            <person name="Uchima C.A."/>
            <person name="Anderluh G."/>
            <person name="Asadollahi M."/>
            <person name="Askin M."/>
            <person name="Barry K."/>
            <person name="Battaglia E."/>
            <person name="Bayram O."/>
            <person name="Benocci T."/>
            <person name="Braus-Stromeyer S.A."/>
            <person name="Caldana C."/>
            <person name="Canovas D."/>
            <person name="Cerqueira G.C."/>
            <person name="Chen F."/>
            <person name="Chen W."/>
            <person name="Choi C."/>
            <person name="Clum A."/>
            <person name="Dos Santos R.A."/>
            <person name="Damasio A.R."/>
            <person name="Diallinas G."/>
            <person name="Emri T."/>
            <person name="Fekete E."/>
            <person name="Flipphi M."/>
            <person name="Freyberg S."/>
            <person name="Gallo A."/>
            <person name="Gournas C."/>
            <person name="Habgood R."/>
            <person name="Hainaut M."/>
            <person name="Harispe M.L."/>
            <person name="Henrissat B."/>
            <person name="Hilden K.S."/>
            <person name="Hope R."/>
            <person name="Hossain A."/>
            <person name="Karabika E."/>
            <person name="Karaffa L."/>
            <person name="Karanyi Z."/>
            <person name="Krasevec N."/>
            <person name="Kuo A."/>
            <person name="Kusch H."/>
            <person name="LaButti K."/>
            <person name="Lagendijk E.L."/>
            <person name="Lapidus A."/>
            <person name="Levasseur A."/>
            <person name="Lindquist E."/>
            <person name="Lipzen A."/>
            <person name="Logrieco A.F."/>
            <person name="MacCabe A."/>
            <person name="Maekelae M.R."/>
            <person name="Malavazi I."/>
            <person name="Melin P."/>
            <person name="Meyer V."/>
            <person name="Mielnichuk N."/>
            <person name="Miskei M."/>
            <person name="Molnar A.P."/>
            <person name="Mule G."/>
            <person name="Ngan C.Y."/>
            <person name="Orejas M."/>
            <person name="Orosz E."/>
            <person name="Ouedraogo J.P."/>
            <person name="Overkamp K.M."/>
            <person name="Park H.-S."/>
            <person name="Perrone G."/>
            <person name="Piumi F."/>
            <person name="Punt P.J."/>
            <person name="Ram A.F."/>
            <person name="Ramon A."/>
            <person name="Rauscher S."/>
            <person name="Record E."/>
            <person name="Riano-Pachon D.M."/>
            <person name="Robert V."/>
            <person name="Roehrig J."/>
            <person name="Ruller R."/>
            <person name="Salamov A."/>
            <person name="Salih N.S."/>
            <person name="Samson R.A."/>
            <person name="Sandor E."/>
            <person name="Sanguinetti M."/>
            <person name="Schuetze T."/>
            <person name="Sepcic K."/>
            <person name="Shelest E."/>
            <person name="Sherlock G."/>
            <person name="Sophianopoulou V."/>
            <person name="Squina F.M."/>
            <person name="Sun H."/>
            <person name="Susca A."/>
            <person name="Todd R.B."/>
            <person name="Tsang A."/>
            <person name="Unkles S.E."/>
            <person name="van de Wiele N."/>
            <person name="van Rossen-Uffink D."/>
            <person name="Oliveira J.V."/>
            <person name="Vesth T.C."/>
            <person name="Visser J."/>
            <person name="Yu J.-H."/>
            <person name="Zhou M."/>
            <person name="Andersen M.R."/>
            <person name="Archer D.B."/>
            <person name="Baker S.E."/>
            <person name="Benoit I."/>
            <person name="Brakhage A.A."/>
            <person name="Braus G.H."/>
            <person name="Fischer R."/>
            <person name="Frisvad J.C."/>
            <person name="Goldman G.H."/>
            <person name="Houbraken J."/>
            <person name="Oakley B."/>
            <person name="Pocsi I."/>
            <person name="Scazzocchio C."/>
            <person name="Seiboth B."/>
            <person name="vanKuyk P.A."/>
            <person name="Wortman J."/>
            <person name="Dyer P.S."/>
            <person name="Grigoriev I.V."/>
        </authorList>
    </citation>
    <scope>NUCLEOTIDE SEQUENCE [LARGE SCALE GENOMIC DNA]</scope>
    <source>
        <strain evidence="3">ITEM 5010</strain>
    </source>
</reference>
<dbReference type="InterPro" id="IPR021833">
    <property type="entry name" value="DUF3425"/>
</dbReference>
<dbReference type="STRING" id="602072.A0A1R3RS95"/>
<dbReference type="PANTHER" id="PTHR38116:SF1">
    <property type="entry name" value="BZIP DOMAIN-CONTAINING PROTEIN"/>
    <property type="match status" value="1"/>
</dbReference>
<evidence type="ECO:0000313" key="3">
    <source>
        <dbReference type="Proteomes" id="UP000188318"/>
    </source>
</evidence>
<organism evidence="2 3">
    <name type="scientific">Aspergillus carbonarius (strain ITEM 5010)</name>
    <dbReference type="NCBI Taxonomy" id="602072"/>
    <lineage>
        <taxon>Eukaryota</taxon>
        <taxon>Fungi</taxon>
        <taxon>Dikarya</taxon>
        <taxon>Ascomycota</taxon>
        <taxon>Pezizomycotina</taxon>
        <taxon>Eurotiomycetes</taxon>
        <taxon>Eurotiomycetidae</taxon>
        <taxon>Eurotiales</taxon>
        <taxon>Aspergillaceae</taxon>
        <taxon>Aspergillus</taxon>
        <taxon>Aspergillus subgen. Circumdati</taxon>
    </lineage>
</organism>
<gene>
    <name evidence="2" type="ORF">ASPCADRAFT_143779</name>
</gene>
<dbReference type="PANTHER" id="PTHR38116">
    <property type="entry name" value="CHROMOSOME 7, WHOLE GENOME SHOTGUN SEQUENCE"/>
    <property type="match status" value="1"/>
</dbReference>
<dbReference type="EMBL" id="KV907497">
    <property type="protein sequence ID" value="OOF97366.1"/>
    <property type="molecule type" value="Genomic_DNA"/>
</dbReference>
<dbReference type="Pfam" id="PF11905">
    <property type="entry name" value="DUF3425"/>
    <property type="match status" value="1"/>
</dbReference>
<keyword evidence="3" id="KW-1185">Reference proteome</keyword>
<evidence type="ECO:0000313" key="2">
    <source>
        <dbReference type="EMBL" id="OOF97366.1"/>
    </source>
</evidence>
<dbReference type="AlphaFoldDB" id="A0A1R3RS95"/>
<proteinExistence type="predicted"/>